<dbReference type="AlphaFoldDB" id="A0A9P6ZGV7"/>
<dbReference type="SMART" id="SM00490">
    <property type="entry name" value="HELICc"/>
    <property type="match status" value="1"/>
</dbReference>
<gene>
    <name evidence="4" type="ORF">EV702DRAFT_1051127</name>
</gene>
<comment type="caution">
    <text evidence="4">The sequence shown here is derived from an EMBL/GenBank/DDBJ whole genome shotgun (WGS) entry which is preliminary data.</text>
</comment>
<dbReference type="InterPro" id="IPR001650">
    <property type="entry name" value="Helicase_C-like"/>
</dbReference>
<dbReference type="Gene3D" id="3.40.50.300">
    <property type="entry name" value="P-loop containing nucleotide triphosphate hydrolases"/>
    <property type="match status" value="1"/>
</dbReference>
<dbReference type="OrthoDB" id="10261556at2759"/>
<feature type="coiled-coil region" evidence="1">
    <location>
        <begin position="280"/>
        <end position="314"/>
    </location>
</feature>
<evidence type="ECO:0000256" key="1">
    <source>
        <dbReference type="SAM" id="Coils"/>
    </source>
</evidence>
<accession>A0A9P6ZGV7</accession>
<feature type="region of interest" description="Disordered" evidence="2">
    <location>
        <begin position="168"/>
        <end position="192"/>
    </location>
</feature>
<evidence type="ECO:0000259" key="3">
    <source>
        <dbReference type="PROSITE" id="PS51194"/>
    </source>
</evidence>
<dbReference type="Pfam" id="PF00271">
    <property type="entry name" value="Helicase_C"/>
    <property type="match status" value="1"/>
</dbReference>
<keyword evidence="5" id="KW-1185">Reference proteome</keyword>
<evidence type="ECO:0000313" key="4">
    <source>
        <dbReference type="EMBL" id="KAG1765060.1"/>
    </source>
</evidence>
<dbReference type="SUPFAM" id="SSF52540">
    <property type="entry name" value="P-loop containing nucleoside triphosphate hydrolases"/>
    <property type="match status" value="1"/>
</dbReference>
<feature type="domain" description="Helicase C-terminal" evidence="3">
    <location>
        <begin position="314"/>
        <end position="469"/>
    </location>
</feature>
<sequence length="537" mass="60235">MGQWKCLSCQEIIKHSETNKERIKGIGSKHTKKCIECQKSMSGWPIPVWEGKHCCPFRYQSCMYTNDMGSKAIQNHCNSVNCLGSLPEDTVAKVYSDAPSNYTPSMLGQWVQKAYNPNAQVWISYFETSACLTNVSRRSTLTCPIKKYVTDGRKSPKFKQFIPCTSANGSDDEATSIGRLTSWATPGGGSDDDEAHHECVTVGMETEPESKEVEALQLALSLEHQKISDMTIKSNQNSKLWEAERCQWEGEITRLTVERVRWETKVHAADEVKASSYANQAAVQQKYQQCTDECEKLRLQLNEVHNQRDQWSVERTAMIEACNAMATNTLIFHDNKQEAADVAAYNYSRIPKQLQNQGIMKHYHCDMLAEYLQQTYNDFASVSGTCRIIHATPGASTGLDIQGVMIIIQYGIPKNLSEALQQGGRAVRDGHLCGLYLMMIETWALEANLTKEHVNTDDPNRPSSMNMEECPDKIKTEVEQAESKLNDLKMNVVYDCNVSGDGTFINSRVSHTKLKFMQGTAEVLILLLVGGQIGSPY</sequence>
<dbReference type="PROSITE" id="PS51194">
    <property type="entry name" value="HELICASE_CTER"/>
    <property type="match status" value="1"/>
</dbReference>
<dbReference type="EMBL" id="JABBWD010000113">
    <property type="protein sequence ID" value="KAG1765060.1"/>
    <property type="molecule type" value="Genomic_DNA"/>
</dbReference>
<dbReference type="InterPro" id="IPR027417">
    <property type="entry name" value="P-loop_NTPase"/>
</dbReference>
<proteinExistence type="predicted"/>
<protein>
    <recommendedName>
        <fullName evidence="3">Helicase C-terminal domain-containing protein</fullName>
    </recommendedName>
</protein>
<reference evidence="4" key="1">
    <citation type="journal article" date="2020" name="New Phytol.">
        <title>Comparative genomics reveals dynamic genome evolution in host specialist ectomycorrhizal fungi.</title>
        <authorList>
            <person name="Lofgren L.A."/>
            <person name="Nguyen N.H."/>
            <person name="Vilgalys R."/>
            <person name="Ruytinx J."/>
            <person name="Liao H.L."/>
            <person name="Branco S."/>
            <person name="Kuo A."/>
            <person name="LaButti K."/>
            <person name="Lipzen A."/>
            <person name="Andreopoulos W."/>
            <person name="Pangilinan J."/>
            <person name="Riley R."/>
            <person name="Hundley H."/>
            <person name="Na H."/>
            <person name="Barry K."/>
            <person name="Grigoriev I.V."/>
            <person name="Stajich J.E."/>
            <person name="Kennedy P.G."/>
        </authorList>
    </citation>
    <scope>NUCLEOTIDE SEQUENCE</scope>
    <source>
        <strain evidence="4">DOB743</strain>
    </source>
</reference>
<organism evidence="4 5">
    <name type="scientific">Suillus placidus</name>
    <dbReference type="NCBI Taxonomy" id="48579"/>
    <lineage>
        <taxon>Eukaryota</taxon>
        <taxon>Fungi</taxon>
        <taxon>Dikarya</taxon>
        <taxon>Basidiomycota</taxon>
        <taxon>Agaricomycotina</taxon>
        <taxon>Agaricomycetes</taxon>
        <taxon>Agaricomycetidae</taxon>
        <taxon>Boletales</taxon>
        <taxon>Suillineae</taxon>
        <taxon>Suillaceae</taxon>
        <taxon>Suillus</taxon>
    </lineage>
</organism>
<dbReference type="Proteomes" id="UP000714275">
    <property type="component" value="Unassembled WGS sequence"/>
</dbReference>
<evidence type="ECO:0000313" key="5">
    <source>
        <dbReference type="Proteomes" id="UP000714275"/>
    </source>
</evidence>
<evidence type="ECO:0000256" key="2">
    <source>
        <dbReference type="SAM" id="MobiDB-lite"/>
    </source>
</evidence>
<keyword evidence="1" id="KW-0175">Coiled coil</keyword>
<name>A0A9P6ZGV7_9AGAM</name>